<dbReference type="KEGG" id="cchl:FPL14_20070"/>
<sequence>MLEASQSEVVDSSFVSRTSSVGTVRSPDGFYVHFMKPCMDISFALVLLLLVLPLCVVIGVAIKLDSKGAVFFMQERYGKNGNLFRIYKFRTMHSNVPKEGRSPDSKNDPRVTRVGRILRRTSLDEIPQLLNILRGEMSFIGPRPEQKSIVDQNYTSLDRQRFMVTPGITGLWQISPDRIAPIHENLHHDYEYIREISIVTDMKIIYRTLKVMIKSNTH</sequence>
<keyword evidence="5" id="KW-1185">Reference proteome</keyword>
<comment type="similarity">
    <text evidence="1">Belongs to the bacterial sugar transferase family.</text>
</comment>
<dbReference type="AlphaFoldDB" id="A0A7G5C1Y6"/>
<dbReference type="Proteomes" id="UP000515679">
    <property type="component" value="Chromosome"/>
</dbReference>
<proteinExistence type="inferred from homology"/>
<organism evidence="4 5">
    <name type="scientific">Cohnella cholangitidis</name>
    <dbReference type="NCBI Taxonomy" id="2598458"/>
    <lineage>
        <taxon>Bacteria</taxon>
        <taxon>Bacillati</taxon>
        <taxon>Bacillota</taxon>
        <taxon>Bacilli</taxon>
        <taxon>Bacillales</taxon>
        <taxon>Paenibacillaceae</taxon>
        <taxon>Cohnella</taxon>
    </lineage>
</organism>
<evidence type="ECO:0000256" key="1">
    <source>
        <dbReference type="ARBA" id="ARBA00006464"/>
    </source>
</evidence>
<dbReference type="PANTHER" id="PTHR30576:SF0">
    <property type="entry name" value="UNDECAPRENYL-PHOSPHATE N-ACETYLGALACTOSAMINYL 1-PHOSPHATE TRANSFERASE-RELATED"/>
    <property type="match status" value="1"/>
</dbReference>
<dbReference type="GO" id="GO:0016780">
    <property type="term" value="F:phosphotransferase activity, for other substituted phosphate groups"/>
    <property type="evidence" value="ECO:0007669"/>
    <property type="project" value="TreeGrafter"/>
</dbReference>
<reference evidence="4 5" key="1">
    <citation type="submission" date="2019-07" db="EMBL/GenBank/DDBJ databases">
        <authorList>
            <person name="Kim J.K."/>
            <person name="Cheong H.-M."/>
            <person name="Choi Y."/>
            <person name="Hwang K.J."/>
            <person name="Lee S."/>
            <person name="Choi C."/>
        </authorList>
    </citation>
    <scope>NUCLEOTIDE SEQUENCE [LARGE SCALE GENOMIC DNA]</scope>
    <source>
        <strain evidence="4 5">KS 22</strain>
    </source>
</reference>
<keyword evidence="2" id="KW-1133">Transmembrane helix</keyword>
<name>A0A7G5C1Y6_9BACL</name>
<feature type="transmembrane region" description="Helical" evidence="2">
    <location>
        <begin position="41"/>
        <end position="64"/>
    </location>
</feature>
<dbReference type="InterPro" id="IPR003362">
    <property type="entry name" value="Bact_transf"/>
</dbReference>
<dbReference type="PANTHER" id="PTHR30576">
    <property type="entry name" value="COLANIC BIOSYNTHESIS UDP-GLUCOSE LIPID CARRIER TRANSFERASE"/>
    <property type="match status" value="1"/>
</dbReference>
<evidence type="ECO:0000313" key="4">
    <source>
        <dbReference type="EMBL" id="QMV43220.1"/>
    </source>
</evidence>
<accession>A0A7G5C1Y6</accession>
<feature type="domain" description="Bacterial sugar transferase" evidence="3">
    <location>
        <begin position="36"/>
        <end position="214"/>
    </location>
</feature>
<dbReference type="Pfam" id="PF02397">
    <property type="entry name" value="Bac_transf"/>
    <property type="match status" value="1"/>
</dbReference>
<keyword evidence="2" id="KW-0812">Transmembrane</keyword>
<evidence type="ECO:0000313" key="5">
    <source>
        <dbReference type="Proteomes" id="UP000515679"/>
    </source>
</evidence>
<dbReference type="RefSeq" id="WP_182299452.1">
    <property type="nucleotide sequence ID" value="NZ_CP041969.1"/>
</dbReference>
<evidence type="ECO:0000259" key="3">
    <source>
        <dbReference type="Pfam" id="PF02397"/>
    </source>
</evidence>
<protein>
    <submittedName>
        <fullName evidence="4">Sugar transferase</fullName>
    </submittedName>
</protein>
<gene>
    <name evidence="4" type="ORF">FPL14_20070</name>
</gene>
<keyword evidence="4" id="KW-0808">Transferase</keyword>
<evidence type="ECO:0000256" key="2">
    <source>
        <dbReference type="SAM" id="Phobius"/>
    </source>
</evidence>
<dbReference type="EMBL" id="CP041969">
    <property type="protein sequence ID" value="QMV43220.1"/>
    <property type="molecule type" value="Genomic_DNA"/>
</dbReference>
<keyword evidence="2" id="KW-0472">Membrane</keyword>